<dbReference type="GO" id="GO:0005694">
    <property type="term" value="C:chromosome"/>
    <property type="evidence" value="ECO:0007669"/>
    <property type="project" value="TreeGrafter"/>
</dbReference>
<evidence type="ECO:0000313" key="3">
    <source>
        <dbReference type="Proteomes" id="UP000030108"/>
    </source>
</evidence>
<dbReference type="GO" id="GO:0005634">
    <property type="term" value="C:nucleus"/>
    <property type="evidence" value="ECO:0007669"/>
    <property type="project" value="TreeGrafter"/>
</dbReference>
<dbReference type="PANTHER" id="PTHR13710">
    <property type="entry name" value="DNA HELICASE RECQ FAMILY MEMBER"/>
    <property type="match status" value="1"/>
</dbReference>
<organism evidence="2 3">
    <name type="scientific">Rhizoctonia solani AG-3 Rhs1AP</name>
    <dbReference type="NCBI Taxonomy" id="1086054"/>
    <lineage>
        <taxon>Eukaryota</taxon>
        <taxon>Fungi</taxon>
        <taxon>Dikarya</taxon>
        <taxon>Basidiomycota</taxon>
        <taxon>Agaricomycotina</taxon>
        <taxon>Agaricomycetes</taxon>
        <taxon>Cantharellales</taxon>
        <taxon>Ceratobasidiaceae</taxon>
        <taxon>Rhizoctonia</taxon>
    </lineage>
</organism>
<comment type="caution">
    <text evidence="2">The sequence shown here is derived from an EMBL/GenBank/DDBJ whole genome shotgun (WGS) entry which is preliminary data.</text>
</comment>
<dbReference type="EMBL" id="JATN01000322">
    <property type="protein sequence ID" value="EUC53494.1"/>
    <property type="molecule type" value="Genomic_DNA"/>
</dbReference>
<evidence type="ECO:0000313" key="2">
    <source>
        <dbReference type="EMBL" id="EUC53494.1"/>
    </source>
</evidence>
<dbReference type="Gene3D" id="3.40.50.300">
    <property type="entry name" value="P-loop containing nucleotide triphosphate hydrolases"/>
    <property type="match status" value="2"/>
</dbReference>
<dbReference type="OrthoDB" id="2499463at2759"/>
<name>X8IWB3_9AGAM</name>
<protein>
    <recommendedName>
        <fullName evidence="4">DEAD/DEAH-box helicase</fullName>
    </recommendedName>
</protein>
<dbReference type="AlphaFoldDB" id="X8IWB3"/>
<evidence type="ECO:0000256" key="1">
    <source>
        <dbReference type="ARBA" id="ARBA00005446"/>
    </source>
</evidence>
<sequence>MNYEREDDILSSGEVEELVCQGLYPAEPCESSPICVESPTEYPEIELNEEDLARIDMAGNSDTSTPALAPSSPEPIIGPMTYANTLRDAAKKATGFYPRLWQIAVAWAVYYGTRDALVVAGTGYGKTLPFVLNLFLNSAIIVWIVSPLNYIEMDQLYDNAPGVNEGNRGRGISGHNILDRVNDGVEQAASNTWFAWAETGFRPLYATVGNLRRLLPLGTSALAATATANKEVRASIQKVLAFRPNPYVANLGNFRSNLIHIVHHLKGAAGAVKEILHYFPSTTDLPMSLIFVNYRDVEQLVLRTLWDYVDPSMRGRIHFYHAFRSNFGKKVLAEGFRHKVFRILICTESLTMGADFIITKLFDVAMRRL</sequence>
<dbReference type="GO" id="GO:0000724">
    <property type="term" value="P:double-strand break repair via homologous recombination"/>
    <property type="evidence" value="ECO:0007669"/>
    <property type="project" value="TreeGrafter"/>
</dbReference>
<comment type="similarity">
    <text evidence="1">Belongs to the helicase family. RecQ subfamily.</text>
</comment>
<evidence type="ECO:0008006" key="4">
    <source>
        <dbReference type="Google" id="ProtNLM"/>
    </source>
</evidence>
<dbReference type="GO" id="GO:0009378">
    <property type="term" value="F:four-way junction helicase activity"/>
    <property type="evidence" value="ECO:0007669"/>
    <property type="project" value="TreeGrafter"/>
</dbReference>
<gene>
    <name evidence="2" type="ORF">RSOL_006310</name>
</gene>
<dbReference type="GO" id="GO:0005737">
    <property type="term" value="C:cytoplasm"/>
    <property type="evidence" value="ECO:0007669"/>
    <property type="project" value="TreeGrafter"/>
</dbReference>
<proteinExistence type="inferred from homology"/>
<dbReference type="PANTHER" id="PTHR13710:SF120">
    <property type="entry name" value="BIFUNCTIONAL 3'-5' EXONUCLEASE_ATP-DEPENDENT HELICASE WRN"/>
    <property type="match status" value="1"/>
</dbReference>
<accession>X8IWB3</accession>
<dbReference type="Proteomes" id="UP000030108">
    <property type="component" value="Unassembled WGS sequence"/>
</dbReference>
<reference evidence="3" key="1">
    <citation type="journal article" date="2014" name="Genome Announc.">
        <title>Draft genome sequence of the plant-pathogenic soil fungus Rhizoctonia solani anastomosis group 3 strain Rhs1AP.</title>
        <authorList>
            <person name="Cubeta M.A."/>
            <person name="Thomas E."/>
            <person name="Dean R.A."/>
            <person name="Jabaji S."/>
            <person name="Neate S.M."/>
            <person name="Tavantzis S."/>
            <person name="Toda T."/>
            <person name="Vilgalys R."/>
            <person name="Bharathan N."/>
            <person name="Fedorova-Abrams N."/>
            <person name="Pakala S.B."/>
            <person name="Pakala S.M."/>
            <person name="Zafar N."/>
            <person name="Joardar V."/>
            <person name="Losada L."/>
            <person name="Nierman W.C."/>
        </authorList>
    </citation>
    <scope>NUCLEOTIDE SEQUENCE [LARGE SCALE GENOMIC DNA]</scope>
    <source>
        <strain evidence="3">AG-3</strain>
    </source>
</reference>
<dbReference type="GO" id="GO:0043138">
    <property type="term" value="F:3'-5' DNA helicase activity"/>
    <property type="evidence" value="ECO:0007669"/>
    <property type="project" value="TreeGrafter"/>
</dbReference>
<dbReference type="SUPFAM" id="SSF52540">
    <property type="entry name" value="P-loop containing nucleoside triphosphate hydrolases"/>
    <property type="match status" value="2"/>
</dbReference>
<feature type="non-terminal residue" evidence="2">
    <location>
        <position position="369"/>
    </location>
</feature>
<dbReference type="InterPro" id="IPR027417">
    <property type="entry name" value="P-loop_NTPase"/>
</dbReference>